<dbReference type="AlphaFoldDB" id="A0A8H4B1N9"/>
<evidence type="ECO:0000256" key="1">
    <source>
        <dbReference type="SAM" id="MobiDB-lite"/>
    </source>
</evidence>
<evidence type="ECO:0000313" key="3">
    <source>
        <dbReference type="Proteomes" id="UP000439903"/>
    </source>
</evidence>
<gene>
    <name evidence="2" type="ORF">F8M41_021018</name>
</gene>
<sequence length="182" mass="20917">MPCYADTIVKVKIVYQTVKEEDNLMVVWTIGMYPVKCEDNNMEMVLFVPIDSSERDYETQAIFEKNSFFSVGRKIIPGYYKGNKRIKKKMFDNTSKISLEAVNMTRVESCDESEDKFDHTDLNSVKFGKFTELNEDVYENVSDNLSKKENSQKKKKEKESVGGSLCSALRSYKSSVSSIDNE</sequence>
<name>A0A8H4B1N9_GIGMA</name>
<reference evidence="2 3" key="1">
    <citation type="journal article" date="2019" name="Environ. Microbiol.">
        <title>At the nexus of three kingdoms: the genome of the mycorrhizal fungus Gigaspora margarita provides insights into plant, endobacterial and fungal interactions.</title>
        <authorList>
            <person name="Venice F."/>
            <person name="Ghignone S."/>
            <person name="Salvioli di Fossalunga A."/>
            <person name="Amselem J."/>
            <person name="Novero M."/>
            <person name="Xianan X."/>
            <person name="Sedzielewska Toro K."/>
            <person name="Morin E."/>
            <person name="Lipzen A."/>
            <person name="Grigoriev I.V."/>
            <person name="Henrissat B."/>
            <person name="Martin F.M."/>
            <person name="Bonfante P."/>
        </authorList>
    </citation>
    <scope>NUCLEOTIDE SEQUENCE [LARGE SCALE GENOMIC DNA]</scope>
    <source>
        <strain evidence="2 3">BEG34</strain>
    </source>
</reference>
<feature type="compositionally biased region" description="Basic and acidic residues" evidence="1">
    <location>
        <begin position="145"/>
        <end position="160"/>
    </location>
</feature>
<keyword evidence="3" id="KW-1185">Reference proteome</keyword>
<dbReference type="EMBL" id="WTPW01000061">
    <property type="protein sequence ID" value="KAF0552776.1"/>
    <property type="molecule type" value="Genomic_DNA"/>
</dbReference>
<proteinExistence type="predicted"/>
<evidence type="ECO:0000313" key="2">
    <source>
        <dbReference type="EMBL" id="KAF0552776.1"/>
    </source>
</evidence>
<protein>
    <submittedName>
        <fullName evidence="2">Uncharacterized protein</fullName>
    </submittedName>
</protein>
<dbReference type="Proteomes" id="UP000439903">
    <property type="component" value="Unassembled WGS sequence"/>
</dbReference>
<feature type="region of interest" description="Disordered" evidence="1">
    <location>
        <begin position="144"/>
        <end position="163"/>
    </location>
</feature>
<dbReference type="OrthoDB" id="2410485at2759"/>
<organism evidence="2 3">
    <name type="scientific">Gigaspora margarita</name>
    <dbReference type="NCBI Taxonomy" id="4874"/>
    <lineage>
        <taxon>Eukaryota</taxon>
        <taxon>Fungi</taxon>
        <taxon>Fungi incertae sedis</taxon>
        <taxon>Mucoromycota</taxon>
        <taxon>Glomeromycotina</taxon>
        <taxon>Glomeromycetes</taxon>
        <taxon>Diversisporales</taxon>
        <taxon>Gigasporaceae</taxon>
        <taxon>Gigaspora</taxon>
    </lineage>
</organism>
<comment type="caution">
    <text evidence="2">The sequence shown here is derived from an EMBL/GenBank/DDBJ whole genome shotgun (WGS) entry which is preliminary data.</text>
</comment>
<accession>A0A8H4B1N9</accession>